<accession>X1UFY7</accession>
<organism evidence="1">
    <name type="scientific">marine sediment metagenome</name>
    <dbReference type="NCBI Taxonomy" id="412755"/>
    <lineage>
        <taxon>unclassified sequences</taxon>
        <taxon>metagenomes</taxon>
        <taxon>ecological metagenomes</taxon>
    </lineage>
</organism>
<proteinExistence type="predicted"/>
<comment type="caution">
    <text evidence="1">The sequence shown here is derived from an EMBL/GenBank/DDBJ whole genome shotgun (WGS) entry which is preliminary data.</text>
</comment>
<reference evidence="1" key="1">
    <citation type="journal article" date="2014" name="Front. Microbiol.">
        <title>High frequency of phylogenetically diverse reductive dehalogenase-homologous genes in deep subseafloor sedimentary metagenomes.</title>
        <authorList>
            <person name="Kawai M."/>
            <person name="Futagami T."/>
            <person name="Toyoda A."/>
            <person name="Takaki Y."/>
            <person name="Nishi S."/>
            <person name="Hori S."/>
            <person name="Arai W."/>
            <person name="Tsubouchi T."/>
            <person name="Morono Y."/>
            <person name="Uchiyama I."/>
            <person name="Ito T."/>
            <person name="Fujiyama A."/>
            <person name="Inagaki F."/>
            <person name="Takami H."/>
        </authorList>
    </citation>
    <scope>NUCLEOTIDE SEQUENCE</scope>
    <source>
        <strain evidence="1">Expedition CK06-06</strain>
    </source>
</reference>
<dbReference type="AlphaFoldDB" id="X1UFY7"/>
<sequence length="234" mass="26955">MNVWILDSESGITLLYKPYMDFALDEDLISGLLAALNQFTTYEFKQGIESIEMGGLRWSYLEDNEAKLLFIAASEKNISSNMLKARLNVIMQTFLEKYVSGDKENWGSVWKGDTELFSPFKDVIDEYYAQWLTAENITTIAEYFDILGVFQQILNLLTNLIEAHFPAEKKETINSQIDSMFKHYLSNEYVKNNSELSKFSFSGFTGINIINIDPTKCDMLVVEKQIINLIRRIV</sequence>
<gene>
    <name evidence="1" type="ORF">S12H4_31541</name>
</gene>
<feature type="non-terminal residue" evidence="1">
    <location>
        <position position="234"/>
    </location>
</feature>
<name>X1UFY7_9ZZZZ</name>
<protein>
    <submittedName>
        <fullName evidence="1">Uncharacterized protein</fullName>
    </submittedName>
</protein>
<evidence type="ECO:0000313" key="1">
    <source>
        <dbReference type="EMBL" id="GAI98795.1"/>
    </source>
</evidence>
<dbReference type="EMBL" id="BARW01018424">
    <property type="protein sequence ID" value="GAI98795.1"/>
    <property type="molecule type" value="Genomic_DNA"/>
</dbReference>